<sequence>MRYILKRQFGEYHLNEANKNPPSDKDSATSRWSSFGYKDVVCQCLLDEQNFLCCYSEVKLEHCSSDAYDYHIEHVQPKSLYPTRTFDYQNLAVSAFSAEDLKSYQREELFGGHYKLGHYDPDLFISCHQVDCANYFCYTSDGRVVPALQLSDVEKAKAIYTIDILNLNSHLLVNLRQQYWDELEKIWKEHEQKNWSIEDLKKIQLEPISNRLYPFFSLSRQFFGDS</sequence>
<accession>I3CHV5</accession>
<organism evidence="1 2">
    <name type="scientific">Beggiatoa alba B18LD</name>
    <dbReference type="NCBI Taxonomy" id="395493"/>
    <lineage>
        <taxon>Bacteria</taxon>
        <taxon>Pseudomonadati</taxon>
        <taxon>Pseudomonadota</taxon>
        <taxon>Gammaproteobacteria</taxon>
        <taxon>Thiotrichales</taxon>
        <taxon>Thiotrichaceae</taxon>
        <taxon>Beggiatoa</taxon>
    </lineage>
</organism>
<dbReference type="eggNOG" id="COG1403">
    <property type="taxonomic scope" value="Bacteria"/>
</dbReference>
<evidence type="ECO:0000313" key="2">
    <source>
        <dbReference type="Proteomes" id="UP000005744"/>
    </source>
</evidence>
<dbReference type="HOGENOM" id="CLU_100974_0_0_6"/>
<name>I3CHV5_9GAMM</name>
<dbReference type="InterPro" id="IPR013467">
    <property type="entry name" value="HNH78-like"/>
</dbReference>
<gene>
    <name evidence="1" type="ORF">BegalDRAFT_2344</name>
</gene>
<dbReference type="AlphaFoldDB" id="I3CHV5"/>
<keyword evidence="2" id="KW-1185">Reference proteome</keyword>
<reference evidence="1 2" key="1">
    <citation type="submission" date="2011-11" db="EMBL/GenBank/DDBJ databases">
        <title>Improved High-Quality Draft sequence of Beggiatoa alba B18lD.</title>
        <authorList>
            <consortium name="US DOE Joint Genome Institute"/>
            <person name="Lucas S."/>
            <person name="Han J."/>
            <person name="Lapidus A."/>
            <person name="Cheng J.-F."/>
            <person name="Goodwin L."/>
            <person name="Pitluck S."/>
            <person name="Peters L."/>
            <person name="Mikhailova N."/>
            <person name="Held B."/>
            <person name="Detter J.C."/>
            <person name="Han C."/>
            <person name="Tapia R."/>
            <person name="Land M."/>
            <person name="Hauser L."/>
            <person name="Kyrpides N."/>
            <person name="Ivanova N."/>
            <person name="Pagani I."/>
            <person name="Samuel K."/>
            <person name="Teske A."/>
            <person name="Mueller J."/>
            <person name="Woyke T."/>
        </authorList>
    </citation>
    <scope>NUCLEOTIDE SEQUENCE [LARGE SCALE GENOMIC DNA]</scope>
    <source>
        <strain evidence="1 2">B18LD</strain>
    </source>
</reference>
<protein>
    <submittedName>
        <fullName evidence="1">TIGR02646 family protein</fullName>
    </submittedName>
</protein>
<dbReference type="Proteomes" id="UP000005744">
    <property type="component" value="Unassembled WGS sequence"/>
</dbReference>
<proteinExistence type="predicted"/>
<dbReference type="EMBL" id="JH600070">
    <property type="protein sequence ID" value="EIJ43198.1"/>
    <property type="molecule type" value="Genomic_DNA"/>
</dbReference>
<dbReference type="OrthoDB" id="6975485at2"/>
<dbReference type="STRING" id="395493.BegalDRAFT_2344"/>
<dbReference type="NCBIfam" id="TIGR02646">
    <property type="entry name" value="retron system putative HNH endonuclease"/>
    <property type="match status" value="1"/>
</dbReference>
<dbReference type="RefSeq" id="WP_002690175.1">
    <property type="nucleotide sequence ID" value="NZ_JH600070.1"/>
</dbReference>
<evidence type="ECO:0000313" key="1">
    <source>
        <dbReference type="EMBL" id="EIJ43198.1"/>
    </source>
</evidence>